<dbReference type="PROSITE" id="PS51257">
    <property type="entry name" value="PROKAR_LIPOPROTEIN"/>
    <property type="match status" value="1"/>
</dbReference>
<dbReference type="OrthoDB" id="5338962at2"/>
<gene>
    <name evidence="2" type="primary">trxC</name>
    <name evidence="2" type="ORF">CAV_1064</name>
</gene>
<dbReference type="SUPFAM" id="SSF52833">
    <property type="entry name" value="Thioredoxin-like"/>
    <property type="match status" value="1"/>
</dbReference>
<keyword evidence="3" id="KW-1185">Reference proteome</keyword>
<dbReference type="Pfam" id="PF00085">
    <property type="entry name" value="Thioredoxin"/>
    <property type="match status" value="1"/>
</dbReference>
<proteinExistence type="predicted"/>
<evidence type="ECO:0000259" key="1">
    <source>
        <dbReference type="Pfam" id="PF00085"/>
    </source>
</evidence>
<feature type="domain" description="Thioredoxin" evidence="1">
    <location>
        <begin position="61"/>
        <end position="106"/>
    </location>
</feature>
<reference evidence="2 3" key="1">
    <citation type="submission" date="2017-07" db="EMBL/GenBank/DDBJ databases">
        <title>Analysis of two Campylobacter avium genomes and identification of a novel hippuricase gene.</title>
        <authorList>
            <person name="Miller W.G."/>
            <person name="Chapman M.H."/>
            <person name="Yee E."/>
            <person name="Revez J."/>
            <person name="Bono J.L."/>
            <person name="Rossi M."/>
        </authorList>
    </citation>
    <scope>NUCLEOTIDE SEQUENCE [LARGE SCALE GENOMIC DNA]</scope>
    <source>
        <strain evidence="2 3">LMG 24591</strain>
    </source>
</reference>
<protein>
    <submittedName>
        <fullName evidence="2">Putative periplasmic thioredoxin</fullName>
    </submittedName>
</protein>
<organism evidence="2 3">
    <name type="scientific">Campylobacter avium LMG 24591</name>
    <dbReference type="NCBI Taxonomy" id="522484"/>
    <lineage>
        <taxon>Bacteria</taxon>
        <taxon>Pseudomonadati</taxon>
        <taxon>Campylobacterota</taxon>
        <taxon>Epsilonproteobacteria</taxon>
        <taxon>Campylobacterales</taxon>
        <taxon>Campylobacteraceae</taxon>
        <taxon>Campylobacter</taxon>
    </lineage>
</organism>
<accession>A0A222MYP1</accession>
<dbReference type="Gene3D" id="3.40.30.10">
    <property type="entry name" value="Glutaredoxin"/>
    <property type="match status" value="1"/>
</dbReference>
<dbReference type="AlphaFoldDB" id="A0A222MYP1"/>
<name>A0A222MYP1_9BACT</name>
<evidence type="ECO:0000313" key="3">
    <source>
        <dbReference type="Proteomes" id="UP000201169"/>
    </source>
</evidence>
<sequence>MRKFLAFFCVFVFISCSSDEKMQDDFAFDKFKEGETVVLDNVHGGSKTIVRTQNGFVVQGEEDKVLIFDFFGTFCPPCKEEAPFLTDLWKENSSKLVLIGLDHFEEVSDDEVRKFAHEFGAYYFLSNSPNNKRLIAQILHDIDYANMEQLPFKVMLYKGEYQTVSDYYRPENEKGLKYYLGSVPVSLINSDLHKVLNDE</sequence>
<dbReference type="InterPro" id="IPR036249">
    <property type="entry name" value="Thioredoxin-like_sf"/>
</dbReference>
<dbReference type="InterPro" id="IPR013766">
    <property type="entry name" value="Thioredoxin_domain"/>
</dbReference>
<dbReference type="CDD" id="cd02966">
    <property type="entry name" value="TlpA_like_family"/>
    <property type="match status" value="1"/>
</dbReference>
<dbReference type="EMBL" id="CP022347">
    <property type="protein sequence ID" value="ASQ30716.1"/>
    <property type="molecule type" value="Genomic_DNA"/>
</dbReference>
<dbReference type="RefSeq" id="WP_094325469.1">
    <property type="nucleotide sequence ID" value="NZ_CP022347.1"/>
</dbReference>
<dbReference type="Proteomes" id="UP000201169">
    <property type="component" value="Chromosome"/>
</dbReference>
<evidence type="ECO:0000313" key="2">
    <source>
        <dbReference type="EMBL" id="ASQ30716.1"/>
    </source>
</evidence>
<dbReference type="KEGG" id="cavi:CAV_1064"/>